<dbReference type="STRING" id="5762.D2V6C0"/>
<dbReference type="FunFam" id="3.30.390.30:FF:000004">
    <property type="entry name" value="Thioredoxin reductase 1, cytoplasmic"/>
    <property type="match status" value="1"/>
</dbReference>
<dbReference type="SUPFAM" id="SSF55424">
    <property type="entry name" value="FAD/NAD-linked reductases, dimerisation (C-terminal) domain"/>
    <property type="match status" value="1"/>
</dbReference>
<keyword evidence="7" id="KW-1015">Disulfide bond</keyword>
<dbReference type="Gene3D" id="3.50.50.60">
    <property type="entry name" value="FAD/NAD(P)-binding domain"/>
    <property type="match status" value="2"/>
</dbReference>
<dbReference type="GO" id="GO:0050660">
    <property type="term" value="F:flavin adenine dinucleotide binding"/>
    <property type="evidence" value="ECO:0007669"/>
    <property type="project" value="InterPro"/>
</dbReference>
<dbReference type="GO" id="GO:0005829">
    <property type="term" value="C:cytosol"/>
    <property type="evidence" value="ECO:0007669"/>
    <property type="project" value="TreeGrafter"/>
</dbReference>
<dbReference type="GO" id="GO:0045454">
    <property type="term" value="P:cell redox homeostasis"/>
    <property type="evidence" value="ECO:0007669"/>
    <property type="project" value="InterPro"/>
</dbReference>
<accession>D2V6C0</accession>
<keyword evidence="4 9" id="KW-0274">FAD</keyword>
<dbReference type="NCBIfam" id="TIGR01438">
    <property type="entry name" value="TGR"/>
    <property type="match status" value="1"/>
</dbReference>
<dbReference type="Gene3D" id="3.30.390.30">
    <property type="match status" value="1"/>
</dbReference>
<evidence type="ECO:0000256" key="3">
    <source>
        <dbReference type="ARBA" id="ARBA00022630"/>
    </source>
</evidence>
<name>D2V6C0_NAEGR</name>
<keyword evidence="13" id="KW-1185">Reference proteome</keyword>
<dbReference type="InterPro" id="IPR004099">
    <property type="entry name" value="Pyr_nucl-diS_OxRdtase_dimer"/>
</dbReference>
<protein>
    <submittedName>
        <fullName evidence="12">Predicted protein</fullName>
    </submittedName>
</protein>
<dbReference type="InParanoid" id="D2V6C0"/>
<evidence type="ECO:0000256" key="5">
    <source>
        <dbReference type="ARBA" id="ARBA00022857"/>
    </source>
</evidence>
<keyword evidence="3 9" id="KW-0285">Flavoprotein</keyword>
<dbReference type="PROSITE" id="PS00076">
    <property type="entry name" value="PYRIDINE_REDOX_1"/>
    <property type="match status" value="1"/>
</dbReference>
<evidence type="ECO:0000256" key="1">
    <source>
        <dbReference type="ARBA" id="ARBA00001974"/>
    </source>
</evidence>
<dbReference type="InterPro" id="IPR046952">
    <property type="entry name" value="GSHR/TRXR-like"/>
</dbReference>
<evidence type="ECO:0000256" key="4">
    <source>
        <dbReference type="ARBA" id="ARBA00022827"/>
    </source>
</evidence>
<dbReference type="VEuPathDB" id="AmoebaDB:NAEGRDRAFT_31574"/>
<dbReference type="PRINTS" id="PR00368">
    <property type="entry name" value="FADPNR"/>
</dbReference>
<dbReference type="InterPro" id="IPR023753">
    <property type="entry name" value="FAD/NAD-binding_dom"/>
</dbReference>
<evidence type="ECO:0000259" key="11">
    <source>
        <dbReference type="Pfam" id="PF07992"/>
    </source>
</evidence>
<dbReference type="InterPro" id="IPR036188">
    <property type="entry name" value="FAD/NAD-bd_sf"/>
</dbReference>
<dbReference type="GeneID" id="8861614"/>
<dbReference type="InterPro" id="IPR016156">
    <property type="entry name" value="FAD/NAD-linked_Rdtase_dimer_sf"/>
</dbReference>
<dbReference type="PRINTS" id="PR00411">
    <property type="entry name" value="PNDRDTASEI"/>
</dbReference>
<evidence type="ECO:0000313" key="13">
    <source>
        <dbReference type="Proteomes" id="UP000006671"/>
    </source>
</evidence>
<dbReference type="GO" id="GO:0034599">
    <property type="term" value="P:cellular response to oxidative stress"/>
    <property type="evidence" value="ECO:0007669"/>
    <property type="project" value="TreeGrafter"/>
</dbReference>
<dbReference type="SUPFAM" id="SSF51905">
    <property type="entry name" value="FAD/NAD(P)-binding domain"/>
    <property type="match status" value="1"/>
</dbReference>
<dbReference type="AlphaFoldDB" id="D2V6C0"/>
<keyword evidence="8 9" id="KW-0676">Redox-active center</keyword>
<dbReference type="FunFam" id="3.50.50.60:FF:000012">
    <property type="entry name" value="Thioredoxin reductase 1, cytoplasmic"/>
    <property type="match status" value="1"/>
</dbReference>
<dbReference type="Proteomes" id="UP000006671">
    <property type="component" value="Unassembled WGS sequence"/>
</dbReference>
<keyword evidence="5" id="KW-0521">NADP</keyword>
<keyword evidence="6 9" id="KW-0560">Oxidoreductase</keyword>
<evidence type="ECO:0000313" key="12">
    <source>
        <dbReference type="EMBL" id="EFC47543.1"/>
    </source>
</evidence>
<evidence type="ECO:0000256" key="7">
    <source>
        <dbReference type="ARBA" id="ARBA00023157"/>
    </source>
</evidence>
<dbReference type="PANTHER" id="PTHR42737">
    <property type="entry name" value="GLUTATHIONE REDUCTASE"/>
    <property type="match status" value="1"/>
</dbReference>
<dbReference type="OrthoDB" id="5956163at2759"/>
<evidence type="ECO:0000259" key="10">
    <source>
        <dbReference type="Pfam" id="PF02852"/>
    </source>
</evidence>
<dbReference type="GO" id="GO:0006749">
    <property type="term" value="P:glutathione metabolic process"/>
    <property type="evidence" value="ECO:0007669"/>
    <property type="project" value="TreeGrafter"/>
</dbReference>
<dbReference type="PANTHER" id="PTHR42737:SF7">
    <property type="entry name" value="THIOREDOXIN-DISULFIDE REDUCTASE"/>
    <property type="match status" value="1"/>
</dbReference>
<organism evidence="13">
    <name type="scientific">Naegleria gruberi</name>
    <name type="common">Amoeba</name>
    <dbReference type="NCBI Taxonomy" id="5762"/>
    <lineage>
        <taxon>Eukaryota</taxon>
        <taxon>Discoba</taxon>
        <taxon>Heterolobosea</taxon>
        <taxon>Tetramitia</taxon>
        <taxon>Eutetramitia</taxon>
        <taxon>Vahlkampfiidae</taxon>
        <taxon>Naegleria</taxon>
    </lineage>
</organism>
<dbReference type="EMBL" id="GG738854">
    <property type="protein sequence ID" value="EFC47543.1"/>
    <property type="molecule type" value="Genomic_DNA"/>
</dbReference>
<dbReference type="GO" id="GO:0004362">
    <property type="term" value="F:glutathione-disulfide reductase (NADPH) activity"/>
    <property type="evidence" value="ECO:0007669"/>
    <property type="project" value="TreeGrafter"/>
</dbReference>
<proteinExistence type="inferred from homology"/>
<dbReference type="FunCoup" id="D2V6C0">
    <property type="interactions" value="428"/>
</dbReference>
<dbReference type="InterPro" id="IPR006338">
    <property type="entry name" value="Thioredoxin/glutathione_Rdtase"/>
</dbReference>
<evidence type="ECO:0000256" key="2">
    <source>
        <dbReference type="ARBA" id="ARBA00007532"/>
    </source>
</evidence>
<dbReference type="Pfam" id="PF02852">
    <property type="entry name" value="Pyr_redox_dim"/>
    <property type="match status" value="1"/>
</dbReference>
<dbReference type="Pfam" id="PF07992">
    <property type="entry name" value="Pyr_redox_2"/>
    <property type="match status" value="1"/>
</dbReference>
<dbReference type="KEGG" id="ngr:NAEGRDRAFT_31574"/>
<comment type="cofactor">
    <cofactor evidence="1">
        <name>FAD</name>
        <dbReference type="ChEBI" id="CHEBI:57692"/>
    </cofactor>
</comment>
<dbReference type="InterPro" id="IPR012999">
    <property type="entry name" value="Pyr_OxRdtase_I_AS"/>
</dbReference>
<sequence length="530" mass="58732">MNLGGATNKQEIPAHFDYIVIGGGSGGLSLSKQLSSLSSKETRICLLDYRDPSSQWLRERNGKLNGWMWQLGGTCVNVGCIPKKLMHNSALIGEGINHDAEYFGWNDGKQEGKLSGKHDWKTLVANVQQYIKSLNFGYRTSVTQTYAFDNEDPSLKKLYYLNMKGRFVDDHTLELTDPRKGITKTISGKVIILSVGGTPNIPQDVPGATEYAITSDDIFSLKEEPGKTLVIGASYIALETASFLKGLGYESSVMMRSIPLRGFDQECAWKVVDGMKERGVKFLEQCIPVKIEKSSDHETTGEYTVHYKDLSTQQVYTENYKTIMFAVGRRAVTKELNIDLDMDESGKIIVSDNEQTSKKHIYAIGDCINKKTELTPVAIRAGKLLASRLTNKGTELMDYDNVPTSIFTHPYEYGCCGLSEEEAVQRYGEDDIEVYISLYSPIEHQLSHRDTNKTFMKIITLKSANEKVIGFHYVGANAGEITQGIAVAIKAGATKEHFDNTIGIHPTAAEEMTLLSITKRSGNSAEKDGC</sequence>
<evidence type="ECO:0000256" key="8">
    <source>
        <dbReference type="ARBA" id="ARBA00023284"/>
    </source>
</evidence>
<feature type="domain" description="FAD/NAD(P)-binding" evidence="11">
    <location>
        <begin position="16"/>
        <end position="382"/>
    </location>
</feature>
<dbReference type="RefSeq" id="XP_002680287.1">
    <property type="nucleotide sequence ID" value="XM_002680241.1"/>
</dbReference>
<evidence type="ECO:0000256" key="9">
    <source>
        <dbReference type="RuleBase" id="RU003691"/>
    </source>
</evidence>
<comment type="similarity">
    <text evidence="2 9">Belongs to the class-I pyridine nucleotide-disulfide oxidoreductase family.</text>
</comment>
<dbReference type="OMA" id="MPTKYDL"/>
<gene>
    <name evidence="12" type="ORF">NAEGRDRAFT_31574</name>
</gene>
<dbReference type="eggNOG" id="KOG4716">
    <property type="taxonomic scope" value="Eukaryota"/>
</dbReference>
<evidence type="ECO:0000256" key="6">
    <source>
        <dbReference type="ARBA" id="ARBA00023002"/>
    </source>
</evidence>
<reference evidence="12 13" key="1">
    <citation type="journal article" date="2010" name="Cell">
        <title>The genome of Naegleria gruberi illuminates early eukaryotic versatility.</title>
        <authorList>
            <person name="Fritz-Laylin L.K."/>
            <person name="Prochnik S.E."/>
            <person name="Ginger M.L."/>
            <person name="Dacks J.B."/>
            <person name="Carpenter M.L."/>
            <person name="Field M.C."/>
            <person name="Kuo A."/>
            <person name="Paredez A."/>
            <person name="Chapman J."/>
            <person name="Pham J."/>
            <person name="Shu S."/>
            <person name="Neupane R."/>
            <person name="Cipriano M."/>
            <person name="Mancuso J."/>
            <person name="Tu H."/>
            <person name="Salamov A."/>
            <person name="Lindquist E."/>
            <person name="Shapiro H."/>
            <person name="Lucas S."/>
            <person name="Grigoriev I.V."/>
            <person name="Cande W.Z."/>
            <person name="Fulton C."/>
            <person name="Rokhsar D.S."/>
            <person name="Dawson S.C."/>
        </authorList>
    </citation>
    <scope>NUCLEOTIDE SEQUENCE [LARGE SCALE GENOMIC DNA]</scope>
    <source>
        <strain evidence="12 13">NEG-M</strain>
    </source>
</reference>
<dbReference type="GO" id="GO:0004791">
    <property type="term" value="F:thioredoxin-disulfide reductase (NADPH) activity"/>
    <property type="evidence" value="ECO:0007669"/>
    <property type="project" value="InterPro"/>
</dbReference>
<feature type="domain" description="Pyridine nucleotide-disulphide oxidoreductase dimerisation" evidence="10">
    <location>
        <begin position="402"/>
        <end position="513"/>
    </location>
</feature>
<dbReference type="GO" id="GO:0005739">
    <property type="term" value="C:mitochondrion"/>
    <property type="evidence" value="ECO:0007669"/>
    <property type="project" value="TreeGrafter"/>
</dbReference>